<dbReference type="EMBL" id="BOMI01000194">
    <property type="protein sequence ID" value="GID80538.1"/>
    <property type="molecule type" value="Genomic_DNA"/>
</dbReference>
<protein>
    <recommendedName>
        <fullName evidence="5">LysR substrate-binding domain-containing protein</fullName>
    </recommendedName>
</protein>
<evidence type="ECO:0000313" key="7">
    <source>
        <dbReference type="Proteomes" id="UP000609879"/>
    </source>
</evidence>
<evidence type="ECO:0000256" key="1">
    <source>
        <dbReference type="ARBA" id="ARBA00009437"/>
    </source>
</evidence>
<evidence type="ECO:0000256" key="4">
    <source>
        <dbReference type="ARBA" id="ARBA00023163"/>
    </source>
</evidence>
<dbReference type="InterPro" id="IPR005119">
    <property type="entry name" value="LysR_subst-bd"/>
</dbReference>
<proteinExistence type="inferred from homology"/>
<reference evidence="6 7" key="1">
    <citation type="submission" date="2021-01" db="EMBL/GenBank/DDBJ databases">
        <title>Whole genome shotgun sequence of Actinoplanes deccanensis NBRC 13994.</title>
        <authorList>
            <person name="Komaki H."/>
            <person name="Tamura T."/>
        </authorList>
    </citation>
    <scope>NUCLEOTIDE SEQUENCE [LARGE SCALE GENOMIC DNA]</scope>
    <source>
        <strain evidence="6 7">NBRC 13994</strain>
    </source>
</reference>
<dbReference type="PANTHER" id="PTHR30346:SF29">
    <property type="entry name" value="LYSR SUBSTRATE-BINDING"/>
    <property type="match status" value="1"/>
</dbReference>
<sequence>MLLEFEPHESMPALRRGDADVIITTTDFVGHPLDPAIDLMPLGSDEVVLVLPPGHQLTAHDAVPLAACADQRWIFDVDRSYMSDLSTRLCREAGFEPAVIGRFNNYMVALQHVEGGGSITLLPSLAVDPRYRVVTRPLSPPVTRRITAAVRRPASPRPEITAVLTALRAAR</sequence>
<keyword evidence="4" id="KW-0804">Transcription</keyword>
<dbReference type="Proteomes" id="UP000609879">
    <property type="component" value="Unassembled WGS sequence"/>
</dbReference>
<dbReference type="PANTHER" id="PTHR30346">
    <property type="entry name" value="TRANSCRIPTIONAL DUAL REGULATOR HCAR-RELATED"/>
    <property type="match status" value="1"/>
</dbReference>
<evidence type="ECO:0000256" key="2">
    <source>
        <dbReference type="ARBA" id="ARBA00023015"/>
    </source>
</evidence>
<evidence type="ECO:0000313" key="6">
    <source>
        <dbReference type="EMBL" id="GID80538.1"/>
    </source>
</evidence>
<evidence type="ECO:0000256" key="3">
    <source>
        <dbReference type="ARBA" id="ARBA00023125"/>
    </source>
</evidence>
<gene>
    <name evidence="6" type="ORF">Ade02nite_91790</name>
</gene>
<keyword evidence="2" id="KW-0805">Transcription regulation</keyword>
<dbReference type="Gene3D" id="3.40.190.290">
    <property type="match status" value="1"/>
</dbReference>
<name>A0ABQ3YKK0_9ACTN</name>
<comment type="caution">
    <text evidence="6">The sequence shown here is derived from an EMBL/GenBank/DDBJ whole genome shotgun (WGS) entry which is preliminary data.</text>
</comment>
<keyword evidence="7" id="KW-1185">Reference proteome</keyword>
<comment type="similarity">
    <text evidence="1">Belongs to the LysR transcriptional regulatory family.</text>
</comment>
<keyword evidence="3" id="KW-0238">DNA-binding</keyword>
<organism evidence="6 7">
    <name type="scientific">Paractinoplanes deccanensis</name>
    <dbReference type="NCBI Taxonomy" id="113561"/>
    <lineage>
        <taxon>Bacteria</taxon>
        <taxon>Bacillati</taxon>
        <taxon>Actinomycetota</taxon>
        <taxon>Actinomycetes</taxon>
        <taxon>Micromonosporales</taxon>
        <taxon>Micromonosporaceae</taxon>
        <taxon>Paractinoplanes</taxon>
    </lineage>
</organism>
<dbReference type="SUPFAM" id="SSF53850">
    <property type="entry name" value="Periplasmic binding protein-like II"/>
    <property type="match status" value="1"/>
</dbReference>
<evidence type="ECO:0000259" key="5">
    <source>
        <dbReference type="Pfam" id="PF03466"/>
    </source>
</evidence>
<accession>A0ABQ3YKK0</accession>
<dbReference type="Pfam" id="PF03466">
    <property type="entry name" value="LysR_substrate"/>
    <property type="match status" value="1"/>
</dbReference>
<feature type="domain" description="LysR substrate-binding" evidence="5">
    <location>
        <begin position="4"/>
        <end position="169"/>
    </location>
</feature>